<dbReference type="PANTHER" id="PTHR10802">
    <property type="entry name" value="MITOCHONDRIAL IMPORT RECEPTOR SUBUNIT TOM40"/>
    <property type="match status" value="1"/>
</dbReference>
<dbReference type="InterPro" id="IPR027246">
    <property type="entry name" value="Porin_Euk/Tom40"/>
</dbReference>
<evidence type="ECO:0000256" key="5">
    <source>
        <dbReference type="ARBA" id="ARBA00022692"/>
    </source>
</evidence>
<proteinExistence type="inferred from homology"/>
<dbReference type="GeneID" id="115035046"/>
<evidence type="ECO:0000256" key="7">
    <source>
        <dbReference type="ARBA" id="ARBA00022927"/>
    </source>
</evidence>
<dbReference type="GO" id="GO:0005741">
    <property type="term" value="C:mitochondrial outer membrane"/>
    <property type="evidence" value="ECO:0007669"/>
    <property type="project" value="UniProtKB-SubCell"/>
</dbReference>
<reference evidence="10" key="2">
    <citation type="submission" date="2022-06" db="UniProtKB">
        <authorList>
            <consortium name="EnsemblMetazoa"/>
        </authorList>
    </citation>
    <scope>IDENTIFICATION</scope>
</reference>
<dbReference type="Pfam" id="PF01459">
    <property type="entry name" value="Porin_3"/>
    <property type="match status" value="1"/>
</dbReference>
<dbReference type="InterPro" id="IPR023614">
    <property type="entry name" value="Porin_dom_sf"/>
</dbReference>
<name>A0A8R2JX23_ACYPI</name>
<dbReference type="KEGG" id="api:115035046"/>
<keyword evidence="3" id="KW-0813">Transport</keyword>
<evidence type="ECO:0000256" key="9">
    <source>
        <dbReference type="ARBA" id="ARBA00023136"/>
    </source>
</evidence>
<dbReference type="EnsemblMetazoa" id="XM_029492674.1">
    <property type="protein sequence ID" value="XP_029348534.1"/>
    <property type="gene ID" value="LOC115035046"/>
</dbReference>
<evidence type="ECO:0000256" key="2">
    <source>
        <dbReference type="ARBA" id="ARBA00010510"/>
    </source>
</evidence>
<organism evidence="10 11">
    <name type="scientific">Acyrthosiphon pisum</name>
    <name type="common">Pea aphid</name>
    <dbReference type="NCBI Taxonomy" id="7029"/>
    <lineage>
        <taxon>Eukaryota</taxon>
        <taxon>Metazoa</taxon>
        <taxon>Ecdysozoa</taxon>
        <taxon>Arthropoda</taxon>
        <taxon>Hexapoda</taxon>
        <taxon>Insecta</taxon>
        <taxon>Pterygota</taxon>
        <taxon>Neoptera</taxon>
        <taxon>Paraneoptera</taxon>
        <taxon>Hemiptera</taxon>
        <taxon>Sternorrhyncha</taxon>
        <taxon>Aphidomorpha</taxon>
        <taxon>Aphidoidea</taxon>
        <taxon>Aphididae</taxon>
        <taxon>Macrosiphini</taxon>
        <taxon>Acyrthosiphon</taxon>
    </lineage>
</organism>
<accession>A0A8R2JX23</accession>
<evidence type="ECO:0000256" key="4">
    <source>
        <dbReference type="ARBA" id="ARBA00022452"/>
    </source>
</evidence>
<sequence>MSLTELQCYYYFKASKQLQFGIHLEGSLLQRDINATFAYQAQIPKSDIIIKGSIDRKWNVSTTLEKRLHPMPFIFTMSTKLSPAKHQLTMGVGLLIS</sequence>
<dbReference type="GO" id="GO:0008320">
    <property type="term" value="F:protein transmembrane transporter activity"/>
    <property type="evidence" value="ECO:0007669"/>
    <property type="project" value="InterPro"/>
</dbReference>
<keyword evidence="5" id="KW-0812">Transmembrane</keyword>
<evidence type="ECO:0000256" key="8">
    <source>
        <dbReference type="ARBA" id="ARBA00023128"/>
    </source>
</evidence>
<evidence type="ECO:0000256" key="3">
    <source>
        <dbReference type="ARBA" id="ARBA00022448"/>
    </source>
</evidence>
<evidence type="ECO:0000313" key="10">
    <source>
        <dbReference type="EnsemblMetazoa" id="XP_029348534.1"/>
    </source>
</evidence>
<keyword evidence="11" id="KW-1185">Reference proteome</keyword>
<dbReference type="OrthoDB" id="19656at2759"/>
<evidence type="ECO:0000313" key="11">
    <source>
        <dbReference type="Proteomes" id="UP000007819"/>
    </source>
</evidence>
<dbReference type="GO" id="GO:0030150">
    <property type="term" value="P:protein import into mitochondrial matrix"/>
    <property type="evidence" value="ECO:0007669"/>
    <property type="project" value="InterPro"/>
</dbReference>
<keyword evidence="4" id="KW-1134">Transmembrane beta strand</keyword>
<dbReference type="Gene3D" id="2.40.160.10">
    <property type="entry name" value="Porin"/>
    <property type="match status" value="1"/>
</dbReference>
<comment type="similarity">
    <text evidence="2">Belongs to the Tom40 family.</text>
</comment>
<keyword evidence="9" id="KW-0472">Membrane</keyword>
<keyword evidence="7" id="KW-0653">Protein transport</keyword>
<evidence type="ECO:0000256" key="6">
    <source>
        <dbReference type="ARBA" id="ARBA00022787"/>
    </source>
</evidence>
<dbReference type="AlphaFoldDB" id="A0A8R2JX23"/>
<keyword evidence="8" id="KW-0496">Mitochondrion</keyword>
<keyword evidence="6" id="KW-1000">Mitochondrion outer membrane</keyword>
<dbReference type="InterPro" id="IPR037930">
    <property type="entry name" value="Tom40"/>
</dbReference>
<comment type="subcellular location">
    <subcellularLocation>
        <location evidence="1">Mitochondrion outer membrane</location>
        <topology evidence="1">Multi-pass membrane protein</topology>
    </subcellularLocation>
</comment>
<reference evidence="11" key="1">
    <citation type="submission" date="2010-06" db="EMBL/GenBank/DDBJ databases">
        <authorList>
            <person name="Jiang H."/>
            <person name="Abraham K."/>
            <person name="Ali S."/>
            <person name="Alsbrooks S.L."/>
            <person name="Anim B.N."/>
            <person name="Anosike U.S."/>
            <person name="Attaway T."/>
            <person name="Bandaranaike D.P."/>
            <person name="Battles P.K."/>
            <person name="Bell S.N."/>
            <person name="Bell A.V."/>
            <person name="Beltran B."/>
            <person name="Bickham C."/>
            <person name="Bustamante Y."/>
            <person name="Caleb T."/>
            <person name="Canada A."/>
            <person name="Cardenas V."/>
            <person name="Carter K."/>
            <person name="Chacko J."/>
            <person name="Chandrabose M.N."/>
            <person name="Chavez D."/>
            <person name="Chavez A."/>
            <person name="Chen L."/>
            <person name="Chu H.-S."/>
            <person name="Claassen K.J."/>
            <person name="Cockrell R."/>
            <person name="Collins M."/>
            <person name="Cooper J.A."/>
            <person name="Cree A."/>
            <person name="Curry S.M."/>
            <person name="Da Y."/>
            <person name="Dao M.D."/>
            <person name="Das B."/>
            <person name="Davila M.-L."/>
            <person name="Davy-Carroll L."/>
            <person name="Denson S."/>
            <person name="Dinh H."/>
            <person name="Ebong V.E."/>
            <person name="Edwards J.R."/>
            <person name="Egan A."/>
            <person name="El-Daye J."/>
            <person name="Escobedo L."/>
            <person name="Fernandez S."/>
            <person name="Fernando P.R."/>
            <person name="Flagg N."/>
            <person name="Forbes L.D."/>
            <person name="Fowler R.G."/>
            <person name="Fu Q."/>
            <person name="Gabisi R.A."/>
            <person name="Ganer J."/>
            <person name="Garbino Pronczuk A."/>
            <person name="Garcia R.M."/>
            <person name="Garner T."/>
            <person name="Garrett T.E."/>
            <person name="Gonzalez D.A."/>
            <person name="Hamid H."/>
            <person name="Hawkins E.S."/>
            <person name="Hirani K."/>
            <person name="Hogues M.E."/>
            <person name="Hollins B."/>
            <person name="Hsiao C.-H."/>
            <person name="Jabil R."/>
            <person name="James M.L."/>
            <person name="Jhangiani S.N."/>
            <person name="Johnson B."/>
            <person name="Johnson Q."/>
            <person name="Joshi V."/>
            <person name="Kalu J.B."/>
            <person name="Kam C."/>
            <person name="Kashfia A."/>
            <person name="Keebler J."/>
            <person name="Kisamo H."/>
            <person name="Kovar C.L."/>
            <person name="Lago L.A."/>
            <person name="Lai C.-Y."/>
            <person name="Laidlaw J."/>
            <person name="Lara F."/>
            <person name="Le T.-K."/>
            <person name="Lee S.L."/>
            <person name="Legall F.H."/>
            <person name="Lemon S.J."/>
            <person name="Lewis L.R."/>
            <person name="Li B."/>
            <person name="Liu Y."/>
            <person name="Liu Y.-S."/>
            <person name="Lopez J."/>
            <person name="Lozado R.J."/>
            <person name="Lu J."/>
            <person name="Madu R.C."/>
            <person name="Maheshwari M."/>
            <person name="Maheshwari R."/>
            <person name="Malloy K."/>
            <person name="Martinez E."/>
            <person name="Mathew T."/>
            <person name="Mercado I.C."/>
            <person name="Mercado C."/>
            <person name="Meyer B."/>
            <person name="Montgomery K."/>
            <person name="Morgan M.B."/>
            <person name="Munidasa M."/>
            <person name="Nazareth L.V."/>
            <person name="Nelson J."/>
            <person name="Ng B.M."/>
            <person name="Nguyen N.B."/>
            <person name="Nguyen P.Q."/>
            <person name="Nguyen T."/>
            <person name="Obregon M."/>
            <person name="Okwuonu G.O."/>
            <person name="Onwere C.G."/>
            <person name="Orozco G."/>
            <person name="Parra A."/>
            <person name="Patel S."/>
            <person name="Patil S."/>
            <person name="Perez A."/>
            <person name="Perez Y."/>
            <person name="Pham C."/>
            <person name="Primus E.L."/>
            <person name="Pu L.-L."/>
            <person name="Puazo M."/>
            <person name="Qin X."/>
            <person name="Quiroz J.B."/>
            <person name="Reese J."/>
            <person name="Richards S."/>
            <person name="Rives C.M."/>
            <person name="Robberts R."/>
            <person name="Ruiz S.J."/>
            <person name="Ruiz M.J."/>
            <person name="Santibanez J."/>
            <person name="Schneider B.W."/>
            <person name="Sisson I."/>
            <person name="Smith M."/>
            <person name="Sodergren E."/>
            <person name="Song X.-Z."/>
            <person name="Song B.B."/>
            <person name="Summersgill H."/>
            <person name="Thelus R."/>
            <person name="Thornton R.D."/>
            <person name="Trejos Z.Y."/>
            <person name="Usmani K."/>
            <person name="Vattathil S."/>
            <person name="Villasana D."/>
            <person name="Walker D.L."/>
            <person name="Wang S."/>
            <person name="Wang K."/>
            <person name="White C.S."/>
            <person name="Williams A.C."/>
            <person name="Williamson J."/>
            <person name="Wilson K."/>
            <person name="Woghiren I.O."/>
            <person name="Woodworth J.R."/>
            <person name="Worley K.C."/>
            <person name="Wright R.A."/>
            <person name="Wu W."/>
            <person name="Young L."/>
            <person name="Zhang L."/>
            <person name="Zhang J."/>
            <person name="Zhu Y."/>
            <person name="Muzny D.M."/>
            <person name="Weinstock G."/>
            <person name="Gibbs R.A."/>
        </authorList>
    </citation>
    <scope>NUCLEOTIDE SEQUENCE [LARGE SCALE GENOMIC DNA]</scope>
    <source>
        <strain evidence="11">LSR1</strain>
    </source>
</reference>
<dbReference type="RefSeq" id="XP_029348534.1">
    <property type="nucleotide sequence ID" value="XM_029492674.1"/>
</dbReference>
<dbReference type="Proteomes" id="UP000007819">
    <property type="component" value="Chromosome X"/>
</dbReference>
<protein>
    <submittedName>
        <fullName evidence="10">Uncharacterized protein</fullName>
    </submittedName>
</protein>
<evidence type="ECO:0000256" key="1">
    <source>
        <dbReference type="ARBA" id="ARBA00004374"/>
    </source>
</evidence>